<dbReference type="STRING" id="745531.A0A0C3SA72"/>
<evidence type="ECO:0000259" key="1">
    <source>
        <dbReference type="PROSITE" id="PS50112"/>
    </source>
</evidence>
<dbReference type="PROSITE" id="PS50112">
    <property type="entry name" value="PAS"/>
    <property type="match status" value="1"/>
</dbReference>
<accession>A0A0C3SA72</accession>
<organism evidence="2 3">
    <name type="scientific">Phlebiopsis gigantea (strain 11061_1 CR5-6)</name>
    <name type="common">White-rot fungus</name>
    <name type="synonym">Peniophora gigantea</name>
    <dbReference type="NCBI Taxonomy" id="745531"/>
    <lineage>
        <taxon>Eukaryota</taxon>
        <taxon>Fungi</taxon>
        <taxon>Dikarya</taxon>
        <taxon>Basidiomycota</taxon>
        <taxon>Agaricomycotina</taxon>
        <taxon>Agaricomycetes</taxon>
        <taxon>Polyporales</taxon>
        <taxon>Phanerochaetaceae</taxon>
        <taxon>Phlebiopsis</taxon>
    </lineage>
</organism>
<dbReference type="InterPro" id="IPR000014">
    <property type="entry name" value="PAS"/>
</dbReference>
<feature type="non-terminal residue" evidence="2">
    <location>
        <position position="265"/>
    </location>
</feature>
<dbReference type="SMART" id="SM00091">
    <property type="entry name" value="PAS"/>
    <property type="match status" value="1"/>
</dbReference>
<dbReference type="SUPFAM" id="SSF55785">
    <property type="entry name" value="PYP-like sensor domain (PAS domain)"/>
    <property type="match status" value="1"/>
</dbReference>
<reference evidence="2 3" key="1">
    <citation type="journal article" date="2014" name="PLoS Genet.">
        <title>Analysis of the Phlebiopsis gigantea genome, transcriptome and secretome provides insight into its pioneer colonization strategies of wood.</title>
        <authorList>
            <person name="Hori C."/>
            <person name="Ishida T."/>
            <person name="Igarashi K."/>
            <person name="Samejima M."/>
            <person name="Suzuki H."/>
            <person name="Master E."/>
            <person name="Ferreira P."/>
            <person name="Ruiz-Duenas F.J."/>
            <person name="Held B."/>
            <person name="Canessa P."/>
            <person name="Larrondo L.F."/>
            <person name="Schmoll M."/>
            <person name="Druzhinina I.S."/>
            <person name="Kubicek C.P."/>
            <person name="Gaskell J.A."/>
            <person name="Kersten P."/>
            <person name="St John F."/>
            <person name="Glasner J."/>
            <person name="Sabat G."/>
            <person name="Splinter BonDurant S."/>
            <person name="Syed K."/>
            <person name="Yadav J."/>
            <person name="Mgbeahuruike A.C."/>
            <person name="Kovalchuk A."/>
            <person name="Asiegbu F.O."/>
            <person name="Lackner G."/>
            <person name="Hoffmeister D."/>
            <person name="Rencoret J."/>
            <person name="Gutierrez A."/>
            <person name="Sun H."/>
            <person name="Lindquist E."/>
            <person name="Barry K."/>
            <person name="Riley R."/>
            <person name="Grigoriev I.V."/>
            <person name="Henrissat B."/>
            <person name="Kues U."/>
            <person name="Berka R.M."/>
            <person name="Martinez A.T."/>
            <person name="Covert S.F."/>
            <person name="Blanchette R.A."/>
            <person name="Cullen D."/>
        </authorList>
    </citation>
    <scope>NUCLEOTIDE SEQUENCE [LARGE SCALE GENOMIC DNA]</scope>
    <source>
        <strain evidence="2 3">11061_1 CR5-6</strain>
    </source>
</reference>
<dbReference type="Gene3D" id="3.30.450.20">
    <property type="entry name" value="PAS domain"/>
    <property type="match status" value="1"/>
</dbReference>
<dbReference type="NCBIfam" id="TIGR00229">
    <property type="entry name" value="sensory_box"/>
    <property type="match status" value="1"/>
</dbReference>
<keyword evidence="3" id="KW-1185">Reference proteome</keyword>
<gene>
    <name evidence="2" type="ORF">PHLGIDRAFT_116818</name>
</gene>
<dbReference type="EMBL" id="KN840472">
    <property type="protein sequence ID" value="KIP08957.1"/>
    <property type="molecule type" value="Genomic_DNA"/>
</dbReference>
<dbReference type="InterPro" id="IPR013655">
    <property type="entry name" value="PAS_fold_3"/>
</dbReference>
<dbReference type="HOGENOM" id="CLU_049061_0_0_1"/>
<protein>
    <recommendedName>
        <fullName evidence="1">PAS domain-containing protein</fullName>
    </recommendedName>
</protein>
<sequence length="265" mass="29572">MDSSPSVSFIGIVDFTEDARWVYCSDSVQDLLGFEPRELIGRPSLELVHPDEFAQVRGIHYSTITQDQAAVLAYLRMRHKDPCKGYILCAISRTVCQNVLVGSVSYASPGPKAMHNASTAQEVTIITPTAKDFEFRRWNDPNPMPPCPVPAHLMLPARQGSPPTPENNTYPEHFDPLPEQSVRTALILNRFTINCTIMYCSNDSILSTTHAMGRSFFDFVVGRDEELVRSWIDVIKGWGVNERGQPSDGGFGYGKFTLLVRGRDS</sequence>
<dbReference type="OrthoDB" id="411251at2759"/>
<proteinExistence type="predicted"/>
<evidence type="ECO:0000313" key="3">
    <source>
        <dbReference type="Proteomes" id="UP000053257"/>
    </source>
</evidence>
<feature type="domain" description="PAS" evidence="1">
    <location>
        <begin position="12"/>
        <end position="67"/>
    </location>
</feature>
<dbReference type="Pfam" id="PF08447">
    <property type="entry name" value="PAS_3"/>
    <property type="match status" value="1"/>
</dbReference>
<dbReference type="InterPro" id="IPR035965">
    <property type="entry name" value="PAS-like_dom_sf"/>
</dbReference>
<dbReference type="AlphaFoldDB" id="A0A0C3SA72"/>
<evidence type="ECO:0000313" key="2">
    <source>
        <dbReference type="EMBL" id="KIP08957.1"/>
    </source>
</evidence>
<dbReference type="Proteomes" id="UP000053257">
    <property type="component" value="Unassembled WGS sequence"/>
</dbReference>
<name>A0A0C3SA72_PHLG1</name>
<dbReference type="CDD" id="cd00130">
    <property type="entry name" value="PAS"/>
    <property type="match status" value="1"/>
</dbReference>